<sequence>MIFLTGLMHSVGVSFRMKKGIKFHSIYYRYYLFIVVILPLLFLWTITEKSGEKLELFQGMVSIGQEEINYILSGISLFLILLFSFIGWKCSIGEEGIYLCKIDLLVPWTEITAVSHVWINEAHYVRKKFLFYNRKTLVVYRKDYKPICIYNISLLGLYAVKFYHPEIRTNLMTASLATTFNLILNSTLLYGVVTKSYQFENTVIWTILYFIKAFILPVLMLVGQNKKYGNALKHATIYSINASDAIHV</sequence>
<feature type="transmembrane region" description="Helical" evidence="1">
    <location>
        <begin position="26"/>
        <end position="47"/>
    </location>
</feature>
<feature type="transmembrane region" description="Helical" evidence="1">
    <location>
        <begin position="203"/>
        <end position="223"/>
    </location>
</feature>
<keyword evidence="1" id="KW-1133">Transmembrane helix</keyword>
<dbReference type="AlphaFoldDB" id="A0A7W9SE51"/>
<gene>
    <name evidence="2" type="ORF">HNQ46_000462</name>
</gene>
<dbReference type="GeneID" id="85014026"/>
<feature type="transmembrane region" description="Helical" evidence="1">
    <location>
        <begin position="171"/>
        <end position="191"/>
    </location>
</feature>
<evidence type="ECO:0000256" key="1">
    <source>
        <dbReference type="SAM" id="Phobius"/>
    </source>
</evidence>
<organism evidence="2 3">
    <name type="scientific">Oribacterium sinus</name>
    <dbReference type="NCBI Taxonomy" id="237576"/>
    <lineage>
        <taxon>Bacteria</taxon>
        <taxon>Bacillati</taxon>
        <taxon>Bacillota</taxon>
        <taxon>Clostridia</taxon>
        <taxon>Lachnospirales</taxon>
        <taxon>Lachnospiraceae</taxon>
        <taxon>Oribacterium</taxon>
    </lineage>
</organism>
<comment type="caution">
    <text evidence="2">The sequence shown here is derived from an EMBL/GenBank/DDBJ whole genome shotgun (WGS) entry which is preliminary data.</text>
</comment>
<dbReference type="Proteomes" id="UP000522163">
    <property type="component" value="Unassembled WGS sequence"/>
</dbReference>
<keyword evidence="1" id="KW-0812">Transmembrane</keyword>
<keyword evidence="1" id="KW-0472">Membrane</keyword>
<proteinExistence type="predicted"/>
<dbReference type="EMBL" id="JACHHH010000002">
    <property type="protein sequence ID" value="MBB6040499.1"/>
    <property type="molecule type" value="Genomic_DNA"/>
</dbReference>
<accession>A0A7W9SE51</accession>
<evidence type="ECO:0000313" key="2">
    <source>
        <dbReference type="EMBL" id="MBB6040499.1"/>
    </source>
</evidence>
<dbReference type="RefSeq" id="WP_183682476.1">
    <property type="nucleotide sequence ID" value="NZ_CAUQIH010000004.1"/>
</dbReference>
<protein>
    <submittedName>
        <fullName evidence="2">Uncharacterized protein</fullName>
    </submittedName>
</protein>
<feature type="transmembrane region" description="Helical" evidence="1">
    <location>
        <begin position="67"/>
        <end position="88"/>
    </location>
</feature>
<evidence type="ECO:0000313" key="3">
    <source>
        <dbReference type="Proteomes" id="UP000522163"/>
    </source>
</evidence>
<name>A0A7W9SE51_9FIRM</name>
<reference evidence="2 3" key="1">
    <citation type="submission" date="2020-08" db="EMBL/GenBank/DDBJ databases">
        <title>Genomic Encyclopedia of Type Strains, Phase IV (KMG-IV): sequencing the most valuable type-strain genomes for metagenomic binning, comparative biology and taxonomic classification.</title>
        <authorList>
            <person name="Goeker M."/>
        </authorList>
    </citation>
    <scope>NUCLEOTIDE SEQUENCE [LARGE SCALE GENOMIC DNA]</scope>
    <source>
        <strain evidence="2 3">DSM 17245</strain>
    </source>
</reference>